<dbReference type="PANTHER" id="PTHR30193">
    <property type="entry name" value="ABC TRANSPORTER PERMEASE PROTEIN"/>
    <property type="match status" value="1"/>
</dbReference>
<dbReference type="AlphaFoldDB" id="A0A164L1Q0"/>
<keyword evidence="2 7" id="KW-0813">Transport</keyword>
<keyword evidence="6 7" id="KW-0472">Membrane</keyword>
<dbReference type="EMBL" id="LWGR01000010">
    <property type="protein sequence ID" value="KZM71929.1"/>
    <property type="molecule type" value="Genomic_DNA"/>
</dbReference>
<feature type="transmembrane region" description="Helical" evidence="7">
    <location>
        <begin position="170"/>
        <end position="194"/>
    </location>
</feature>
<dbReference type="InterPro" id="IPR051393">
    <property type="entry name" value="ABC_transporter_permease"/>
</dbReference>
<feature type="transmembrane region" description="Helical" evidence="7">
    <location>
        <begin position="31"/>
        <end position="54"/>
    </location>
</feature>
<feature type="domain" description="ABC transmembrane type-1" evidence="8">
    <location>
        <begin position="85"/>
        <end position="299"/>
    </location>
</feature>
<dbReference type="PANTHER" id="PTHR30193:SF41">
    <property type="entry name" value="DIACETYLCHITOBIOSE UPTAKE SYSTEM PERMEASE PROTEIN NGCF"/>
    <property type="match status" value="1"/>
</dbReference>
<dbReference type="RefSeq" id="WP_067592975.1">
    <property type="nucleotide sequence ID" value="NZ_JABMCZ010000001.1"/>
</dbReference>
<comment type="subcellular location">
    <subcellularLocation>
        <location evidence="1 7">Cell membrane</location>
        <topology evidence="1 7">Multi-pass membrane protein</topology>
    </subcellularLocation>
</comment>
<feature type="transmembrane region" description="Helical" evidence="7">
    <location>
        <begin position="278"/>
        <end position="298"/>
    </location>
</feature>
<feature type="transmembrane region" description="Helical" evidence="7">
    <location>
        <begin position="122"/>
        <end position="142"/>
    </location>
</feature>
<dbReference type="Gene3D" id="1.10.3720.10">
    <property type="entry name" value="MetI-like"/>
    <property type="match status" value="1"/>
</dbReference>
<accession>A0A164L1Q0</accession>
<dbReference type="SUPFAM" id="SSF161098">
    <property type="entry name" value="MetI-like"/>
    <property type="match status" value="1"/>
</dbReference>
<keyword evidence="4 7" id="KW-0812">Transmembrane</keyword>
<evidence type="ECO:0000313" key="9">
    <source>
        <dbReference type="EMBL" id="KZM71929.1"/>
    </source>
</evidence>
<dbReference type="GO" id="GO:0005886">
    <property type="term" value="C:plasma membrane"/>
    <property type="evidence" value="ECO:0007669"/>
    <property type="project" value="UniProtKB-SubCell"/>
</dbReference>
<sequence length="310" mass="34254">MSTAAPAENHRRGRQRSALVRRKAAAGRTFIAPNLLAVLVFLIFPLLFSLYLSFNHWNMFSPPKFVGAANYRRLFAQDPLFYIALRNTVLFTVGTLVPTVVISLAVAAALNEKLKGIAVFRSVMFMPLVASTAAMAIVWGFMFNTQGGLFNRVLGWFGLGPVQWLIDPKWALVSLCLVSIWKSVPFAAAVLLAAMQGVPEDLHEAARIDGAGGFRRFRSITLPLIRPALGFVFVISIINSFQAFDQAYVLTGTNGGPETGTFIFGIMMFQNAFQFDDLGYACALAWVVFAILLTLTYLQLRWGRARSEEV</sequence>
<dbReference type="Proteomes" id="UP000076512">
    <property type="component" value="Unassembled WGS sequence"/>
</dbReference>
<dbReference type="PROSITE" id="PS50928">
    <property type="entry name" value="ABC_TM1"/>
    <property type="match status" value="1"/>
</dbReference>
<dbReference type="CDD" id="cd06261">
    <property type="entry name" value="TM_PBP2"/>
    <property type="match status" value="1"/>
</dbReference>
<evidence type="ECO:0000256" key="3">
    <source>
        <dbReference type="ARBA" id="ARBA00022475"/>
    </source>
</evidence>
<evidence type="ECO:0000313" key="10">
    <source>
        <dbReference type="Proteomes" id="UP000076512"/>
    </source>
</evidence>
<feature type="transmembrane region" description="Helical" evidence="7">
    <location>
        <begin position="224"/>
        <end position="244"/>
    </location>
</feature>
<proteinExistence type="inferred from homology"/>
<evidence type="ECO:0000256" key="4">
    <source>
        <dbReference type="ARBA" id="ARBA00022692"/>
    </source>
</evidence>
<dbReference type="STRING" id="455432.AWN90_37390"/>
<comment type="caution">
    <text evidence="9">The sequence shown here is derived from an EMBL/GenBank/DDBJ whole genome shotgun (WGS) entry which is preliminary data.</text>
</comment>
<feature type="transmembrane region" description="Helical" evidence="7">
    <location>
        <begin position="89"/>
        <end position="110"/>
    </location>
</feature>
<keyword evidence="5 7" id="KW-1133">Transmembrane helix</keyword>
<evidence type="ECO:0000256" key="2">
    <source>
        <dbReference type="ARBA" id="ARBA00022448"/>
    </source>
</evidence>
<evidence type="ECO:0000256" key="6">
    <source>
        <dbReference type="ARBA" id="ARBA00023136"/>
    </source>
</evidence>
<dbReference type="InterPro" id="IPR000515">
    <property type="entry name" value="MetI-like"/>
</dbReference>
<keyword evidence="10" id="KW-1185">Reference proteome</keyword>
<organism evidence="9 10">
    <name type="scientific">Nocardia terpenica</name>
    <dbReference type="NCBI Taxonomy" id="455432"/>
    <lineage>
        <taxon>Bacteria</taxon>
        <taxon>Bacillati</taxon>
        <taxon>Actinomycetota</taxon>
        <taxon>Actinomycetes</taxon>
        <taxon>Mycobacteriales</taxon>
        <taxon>Nocardiaceae</taxon>
        <taxon>Nocardia</taxon>
    </lineage>
</organism>
<reference evidence="9 10" key="1">
    <citation type="submission" date="2016-04" db="EMBL/GenBank/DDBJ databases">
        <authorList>
            <person name="Evans L.H."/>
            <person name="Alamgir A."/>
            <person name="Owens N."/>
            <person name="Weber N.D."/>
            <person name="Virtaneva K."/>
            <person name="Barbian K."/>
            <person name="Babar A."/>
            <person name="Rosenke K."/>
        </authorList>
    </citation>
    <scope>NUCLEOTIDE SEQUENCE [LARGE SCALE GENOMIC DNA]</scope>
    <source>
        <strain evidence="9 10">IFM 0406</strain>
    </source>
</reference>
<evidence type="ECO:0000256" key="7">
    <source>
        <dbReference type="RuleBase" id="RU363032"/>
    </source>
</evidence>
<evidence type="ECO:0000259" key="8">
    <source>
        <dbReference type="PROSITE" id="PS50928"/>
    </source>
</evidence>
<protein>
    <submittedName>
        <fullName evidence="9">ABC transporter permease</fullName>
    </submittedName>
</protein>
<gene>
    <name evidence="9" type="ORF">AWN90_37390</name>
</gene>
<dbReference type="OrthoDB" id="3810889at2"/>
<evidence type="ECO:0000256" key="1">
    <source>
        <dbReference type="ARBA" id="ARBA00004651"/>
    </source>
</evidence>
<evidence type="ECO:0000256" key="5">
    <source>
        <dbReference type="ARBA" id="ARBA00022989"/>
    </source>
</evidence>
<dbReference type="GO" id="GO:0055085">
    <property type="term" value="P:transmembrane transport"/>
    <property type="evidence" value="ECO:0007669"/>
    <property type="project" value="InterPro"/>
</dbReference>
<name>A0A164L1Q0_9NOCA</name>
<comment type="similarity">
    <text evidence="7">Belongs to the binding-protein-dependent transport system permease family.</text>
</comment>
<dbReference type="Pfam" id="PF00528">
    <property type="entry name" value="BPD_transp_1"/>
    <property type="match status" value="1"/>
</dbReference>
<dbReference type="InterPro" id="IPR035906">
    <property type="entry name" value="MetI-like_sf"/>
</dbReference>
<keyword evidence="3" id="KW-1003">Cell membrane</keyword>